<feature type="transmembrane region" description="Helical" evidence="7">
    <location>
        <begin position="345"/>
        <end position="368"/>
    </location>
</feature>
<keyword evidence="2" id="KW-0050">Antiport</keyword>
<name>A0ABT6V1W9_9GAMM</name>
<protein>
    <submittedName>
        <fullName evidence="9">Cation:proton antiporter</fullName>
    </submittedName>
</protein>
<comment type="subcellular location">
    <subcellularLocation>
        <location evidence="1">Membrane</location>
        <topology evidence="1">Multi-pass membrane protein</topology>
    </subcellularLocation>
</comment>
<dbReference type="EMBL" id="JASCQP010000027">
    <property type="protein sequence ID" value="MDI5891800.1"/>
    <property type="molecule type" value="Genomic_DNA"/>
</dbReference>
<keyword evidence="10" id="KW-1185">Reference proteome</keyword>
<feature type="transmembrane region" description="Helical" evidence="7">
    <location>
        <begin position="94"/>
        <end position="115"/>
    </location>
</feature>
<dbReference type="Pfam" id="PF00999">
    <property type="entry name" value="Na_H_Exchanger"/>
    <property type="match status" value="1"/>
</dbReference>
<evidence type="ECO:0000313" key="10">
    <source>
        <dbReference type="Proteomes" id="UP001225957"/>
    </source>
</evidence>
<comment type="caution">
    <text evidence="9">The sequence shown here is derived from an EMBL/GenBank/DDBJ whole genome shotgun (WGS) entry which is preliminary data.</text>
</comment>
<evidence type="ECO:0000256" key="3">
    <source>
        <dbReference type="ARBA" id="ARBA00022692"/>
    </source>
</evidence>
<dbReference type="PANTHER" id="PTHR31382">
    <property type="entry name" value="NA(+)/H(+) ANTIPORTER"/>
    <property type="match status" value="1"/>
</dbReference>
<feature type="transmembrane region" description="Helical" evidence="7">
    <location>
        <begin position="285"/>
        <end position="304"/>
    </location>
</feature>
<feature type="transmembrane region" description="Helical" evidence="7">
    <location>
        <begin position="374"/>
        <end position="398"/>
    </location>
</feature>
<keyword evidence="5" id="KW-0406">Ion transport</keyword>
<feature type="domain" description="Cation/H+ exchanger transmembrane" evidence="8">
    <location>
        <begin position="14"/>
        <end position="399"/>
    </location>
</feature>
<feature type="transmembrane region" description="Helical" evidence="7">
    <location>
        <begin position="197"/>
        <end position="220"/>
    </location>
</feature>
<evidence type="ECO:0000256" key="1">
    <source>
        <dbReference type="ARBA" id="ARBA00004141"/>
    </source>
</evidence>
<organism evidence="9 10">
    <name type="scientific">Halomonas rhizosphaerae</name>
    <dbReference type="NCBI Taxonomy" id="3043296"/>
    <lineage>
        <taxon>Bacteria</taxon>
        <taxon>Pseudomonadati</taxon>
        <taxon>Pseudomonadota</taxon>
        <taxon>Gammaproteobacteria</taxon>
        <taxon>Oceanospirillales</taxon>
        <taxon>Halomonadaceae</taxon>
        <taxon>Halomonas</taxon>
    </lineage>
</organism>
<feature type="transmembrane region" description="Helical" evidence="7">
    <location>
        <begin position="121"/>
        <end position="148"/>
    </location>
</feature>
<evidence type="ECO:0000256" key="7">
    <source>
        <dbReference type="SAM" id="Phobius"/>
    </source>
</evidence>
<keyword evidence="3 7" id="KW-0812">Transmembrane</keyword>
<dbReference type="RefSeq" id="WP_282735738.1">
    <property type="nucleotide sequence ID" value="NZ_JASCQP010000027.1"/>
</dbReference>
<feature type="transmembrane region" description="Helical" evidence="7">
    <location>
        <begin position="310"/>
        <end position="333"/>
    </location>
</feature>
<feature type="transmembrane region" description="Helical" evidence="7">
    <location>
        <begin position="34"/>
        <end position="51"/>
    </location>
</feature>
<dbReference type="InterPro" id="IPR006153">
    <property type="entry name" value="Cation/H_exchanger_TM"/>
</dbReference>
<accession>A0ABT6V1W9</accession>
<dbReference type="Gene3D" id="1.20.1530.20">
    <property type="match status" value="1"/>
</dbReference>
<dbReference type="PANTHER" id="PTHR31382:SF1">
    <property type="entry name" value="SODIUM ION_PROTON EXCHANGER (EUROFUNG)"/>
    <property type="match status" value="1"/>
</dbReference>
<evidence type="ECO:0000256" key="6">
    <source>
        <dbReference type="ARBA" id="ARBA00023136"/>
    </source>
</evidence>
<dbReference type="InterPro" id="IPR038770">
    <property type="entry name" value="Na+/solute_symporter_sf"/>
</dbReference>
<evidence type="ECO:0000259" key="8">
    <source>
        <dbReference type="Pfam" id="PF00999"/>
    </source>
</evidence>
<evidence type="ECO:0000256" key="5">
    <source>
        <dbReference type="ARBA" id="ARBA00023065"/>
    </source>
</evidence>
<gene>
    <name evidence="9" type="ORF">QLQ83_11885</name>
</gene>
<feature type="transmembrane region" description="Helical" evidence="7">
    <location>
        <begin position="6"/>
        <end position="22"/>
    </location>
</feature>
<proteinExistence type="predicted"/>
<dbReference type="Proteomes" id="UP001225957">
    <property type="component" value="Unassembled WGS sequence"/>
</dbReference>
<feature type="transmembrane region" description="Helical" evidence="7">
    <location>
        <begin position="169"/>
        <end position="191"/>
    </location>
</feature>
<keyword evidence="6 7" id="KW-0472">Membrane</keyword>
<dbReference type="InterPro" id="IPR004712">
    <property type="entry name" value="Na+/H+_antiporter_fungi"/>
</dbReference>
<reference evidence="9 10" key="1">
    <citation type="submission" date="2023-04" db="EMBL/GenBank/DDBJ databases">
        <title>Halomonas strains isolated from rhizosphere soil.</title>
        <authorList>
            <person name="Xu L."/>
            <person name="Sun J.-Q."/>
        </authorList>
    </citation>
    <scope>NUCLEOTIDE SEQUENCE [LARGE SCALE GENOMIC DNA]</scope>
    <source>
        <strain evidence="9 10">LR5S20</strain>
    </source>
</reference>
<evidence type="ECO:0000256" key="2">
    <source>
        <dbReference type="ARBA" id="ARBA00022449"/>
    </source>
</evidence>
<evidence type="ECO:0000256" key="4">
    <source>
        <dbReference type="ARBA" id="ARBA00022989"/>
    </source>
</evidence>
<evidence type="ECO:0000313" key="9">
    <source>
        <dbReference type="EMBL" id="MDI5891800.1"/>
    </source>
</evidence>
<keyword evidence="2" id="KW-0813">Transport</keyword>
<keyword evidence="4 7" id="KW-1133">Transmembrane helix</keyword>
<sequence>MQELNVALAATGALILVLGLLSRPLDRSWLSPPLVAFLLGLLLSPYGLGWLNPAAWGSVDTLLEESTRLTLGISLMGIALRLPPTYPLRHWRSLCLLLAIGMPAMFLISALLVHWTLGLPWLIAMLVGASVCATDPVLASSIVTGSLAKETLPESFRHLLSSESGANDGLAYPLVLLPILLLTVPTESAWIDWFAKVWLWEVGMAIVFGVLIGWVSGRALEWAEVNEYLDQPSFLSITVALTILVLGVGKLLGTDSILAVFAAGLAFDQMVGGKERSEEDNVQEAVNLFFTLPVFVLFGVIAPWSEWMALGWSGVLLAMLVMLLRRLPVIWALRPWLPPVREKPIALVMGWFGPIGISALFYAVMIARRTENDMAWVVGSLIVAVSIIVHGVTATPFAKRYQHLASQAGRGR</sequence>